<feature type="chain" id="PRO_5016339345" description="Chitooligosaccharide deacetylase" evidence="5">
    <location>
        <begin position="31"/>
        <end position="259"/>
    </location>
</feature>
<evidence type="ECO:0000259" key="6">
    <source>
        <dbReference type="PROSITE" id="PS51677"/>
    </source>
</evidence>
<gene>
    <name evidence="7" type="ORF">DQ393_26220</name>
</gene>
<comment type="similarity">
    <text evidence="2">Belongs to the polysaccharide deacetylase family.</text>
</comment>
<evidence type="ECO:0000313" key="7">
    <source>
        <dbReference type="EMBL" id="RAX38130.1"/>
    </source>
</evidence>
<dbReference type="PROSITE" id="PS51677">
    <property type="entry name" value="NODB"/>
    <property type="match status" value="1"/>
</dbReference>
<feature type="signal peptide" evidence="5">
    <location>
        <begin position="1"/>
        <end position="30"/>
    </location>
</feature>
<dbReference type="Pfam" id="PF01522">
    <property type="entry name" value="Polysacc_deac_1"/>
    <property type="match status" value="1"/>
</dbReference>
<dbReference type="InterPro" id="IPR050248">
    <property type="entry name" value="Polysacc_deacetylase_ArnD"/>
</dbReference>
<evidence type="ECO:0000256" key="4">
    <source>
        <dbReference type="ARBA" id="ARBA00032976"/>
    </source>
</evidence>
<accession>A0A329YCF2</accession>
<evidence type="ECO:0000256" key="3">
    <source>
        <dbReference type="ARBA" id="ARBA00020071"/>
    </source>
</evidence>
<dbReference type="Gene3D" id="3.20.20.370">
    <property type="entry name" value="Glycoside hydrolase/deacetylase"/>
    <property type="match status" value="1"/>
</dbReference>
<evidence type="ECO:0000313" key="8">
    <source>
        <dbReference type="Proteomes" id="UP000251205"/>
    </source>
</evidence>
<sequence>MGGLDNQRNAVFSWLLASIFLAVCAIGAQAADKTIYFTFDDGPLPGTRNILAVLSEEKVPAAMFMVGLHVETIPSGRDLLAEAKAMSLVTVGNHSYSHANNRYRKYYADTQAVVADMRHANQVLGLTPVVHARLPGRDVFRLPTVAREDLSINVAQWEREWLDYELVAEAGFYLYGWDFEWVHSDDGKPVQSVDHLVSEIDHLFQYGRFTQPGKMILLMHDEMFQDQFNGQDNLRTLIRSLRERGYAFGDIRTYAPPNP</sequence>
<name>A0A329YCF2_RHITR</name>
<comment type="function">
    <text evidence="1">Is involved in generating a small heat-stable compound (Nod), an acylated oligomer of N-acetylglucosamine, that stimulates mitosis in various plant protoplasts.</text>
</comment>
<proteinExistence type="inferred from homology"/>
<dbReference type="EMBL" id="QMKK01000054">
    <property type="protein sequence ID" value="RAX38130.1"/>
    <property type="molecule type" value="Genomic_DNA"/>
</dbReference>
<evidence type="ECO:0000256" key="5">
    <source>
        <dbReference type="SAM" id="SignalP"/>
    </source>
</evidence>
<dbReference type="GO" id="GO:0005975">
    <property type="term" value="P:carbohydrate metabolic process"/>
    <property type="evidence" value="ECO:0007669"/>
    <property type="project" value="InterPro"/>
</dbReference>
<dbReference type="Proteomes" id="UP000251205">
    <property type="component" value="Unassembled WGS sequence"/>
</dbReference>
<organism evidence="7 8">
    <name type="scientific">Rhizobium tropici</name>
    <dbReference type="NCBI Taxonomy" id="398"/>
    <lineage>
        <taxon>Bacteria</taxon>
        <taxon>Pseudomonadati</taxon>
        <taxon>Pseudomonadota</taxon>
        <taxon>Alphaproteobacteria</taxon>
        <taxon>Hyphomicrobiales</taxon>
        <taxon>Rhizobiaceae</taxon>
        <taxon>Rhizobium/Agrobacterium group</taxon>
        <taxon>Rhizobium</taxon>
    </lineage>
</organism>
<dbReference type="OrthoDB" id="9784220at2"/>
<dbReference type="SUPFAM" id="SSF88713">
    <property type="entry name" value="Glycoside hydrolase/deacetylase"/>
    <property type="match status" value="1"/>
</dbReference>
<dbReference type="RefSeq" id="WP_112344626.1">
    <property type="nucleotide sequence ID" value="NZ_QMKK01000054.1"/>
</dbReference>
<reference evidence="7 8" key="1">
    <citation type="submission" date="2018-06" db="EMBL/GenBank/DDBJ databases">
        <title>Whole Genome Sequence of an efficient microsymbiont, Rhizobium tropici.</title>
        <authorList>
            <person name="Srinivasan R."/>
            <person name="Singh H.V."/>
            <person name="Srivastava R."/>
            <person name="Kumari B."/>
            <person name="Radhakrishna A."/>
        </authorList>
    </citation>
    <scope>NUCLEOTIDE SEQUENCE [LARGE SCALE GENOMIC DNA]</scope>
    <source>
        <strain evidence="7 8">IGFRI Rhizo-19</strain>
    </source>
</reference>
<dbReference type="PANTHER" id="PTHR10587">
    <property type="entry name" value="GLYCOSYL TRANSFERASE-RELATED"/>
    <property type="match status" value="1"/>
</dbReference>
<dbReference type="AlphaFoldDB" id="A0A329YCF2"/>
<dbReference type="GO" id="GO:0016810">
    <property type="term" value="F:hydrolase activity, acting on carbon-nitrogen (but not peptide) bonds"/>
    <property type="evidence" value="ECO:0007669"/>
    <property type="project" value="InterPro"/>
</dbReference>
<evidence type="ECO:0000256" key="2">
    <source>
        <dbReference type="ARBA" id="ARBA00010973"/>
    </source>
</evidence>
<feature type="domain" description="NodB homology" evidence="6">
    <location>
        <begin position="33"/>
        <end position="249"/>
    </location>
</feature>
<dbReference type="InterPro" id="IPR002509">
    <property type="entry name" value="NODB_dom"/>
</dbReference>
<protein>
    <recommendedName>
        <fullName evidence="3">Chitooligosaccharide deacetylase</fullName>
    </recommendedName>
    <alternativeName>
        <fullName evidence="4">Nodulation protein B</fullName>
    </alternativeName>
</protein>
<dbReference type="InterPro" id="IPR011330">
    <property type="entry name" value="Glyco_hydro/deAcase_b/a-brl"/>
</dbReference>
<comment type="caution">
    <text evidence="7">The sequence shown here is derived from an EMBL/GenBank/DDBJ whole genome shotgun (WGS) entry which is preliminary data.</text>
</comment>
<evidence type="ECO:0000256" key="1">
    <source>
        <dbReference type="ARBA" id="ARBA00003236"/>
    </source>
</evidence>
<keyword evidence="5" id="KW-0732">Signal</keyword>